<feature type="domain" description="N-acetyltransferase" evidence="3">
    <location>
        <begin position="1"/>
        <end position="103"/>
    </location>
</feature>
<gene>
    <name evidence="4" type="ORF">E0493_05225</name>
</gene>
<keyword evidence="5" id="KW-1185">Reference proteome</keyword>
<dbReference type="PROSITE" id="PS51186">
    <property type="entry name" value="GNAT"/>
    <property type="match status" value="1"/>
</dbReference>
<keyword evidence="2" id="KW-0012">Acyltransferase</keyword>
<dbReference type="OrthoDB" id="7585366at2"/>
<dbReference type="Gene3D" id="3.40.630.30">
    <property type="match status" value="1"/>
</dbReference>
<dbReference type="AlphaFoldDB" id="A0A845B542"/>
<dbReference type="GO" id="GO:0016747">
    <property type="term" value="F:acyltransferase activity, transferring groups other than amino-acyl groups"/>
    <property type="evidence" value="ECO:0007669"/>
    <property type="project" value="InterPro"/>
</dbReference>
<comment type="caution">
    <text evidence="4">The sequence shown here is derived from an EMBL/GenBank/DDBJ whole genome shotgun (WGS) entry which is preliminary data.</text>
</comment>
<keyword evidence="1 4" id="KW-0808">Transferase</keyword>
<dbReference type="EMBL" id="SNVJ01000003">
    <property type="protein sequence ID" value="MXP62753.1"/>
    <property type="molecule type" value="Genomic_DNA"/>
</dbReference>
<dbReference type="InterPro" id="IPR016181">
    <property type="entry name" value="Acyl_CoA_acyltransferase"/>
</dbReference>
<proteinExistence type="predicted"/>
<evidence type="ECO:0000313" key="5">
    <source>
        <dbReference type="Proteomes" id="UP000460715"/>
    </source>
</evidence>
<dbReference type="InterPro" id="IPR000182">
    <property type="entry name" value="GNAT_dom"/>
</dbReference>
<sequence>MRESFDPAATRRIEGPSGRLLGCVTLRHHPGHTEIANLYLEPDCQGRGLGRAVMAALLSERPGLPVLLEVLKESPALRFYARLGFVPEREQAFDWLLRLPPRA</sequence>
<protein>
    <submittedName>
        <fullName evidence="4">N-acetyltransferase</fullName>
    </submittedName>
</protein>
<evidence type="ECO:0000313" key="4">
    <source>
        <dbReference type="EMBL" id="MXP62753.1"/>
    </source>
</evidence>
<name>A0A845B542_9PROT</name>
<dbReference type="Proteomes" id="UP000460715">
    <property type="component" value="Unassembled WGS sequence"/>
</dbReference>
<evidence type="ECO:0000256" key="2">
    <source>
        <dbReference type="ARBA" id="ARBA00023315"/>
    </source>
</evidence>
<dbReference type="CDD" id="cd04301">
    <property type="entry name" value="NAT_SF"/>
    <property type="match status" value="1"/>
</dbReference>
<evidence type="ECO:0000259" key="3">
    <source>
        <dbReference type="PROSITE" id="PS51186"/>
    </source>
</evidence>
<accession>A0A845B542</accession>
<reference evidence="4 5" key="1">
    <citation type="submission" date="2019-03" db="EMBL/GenBank/DDBJ databases">
        <title>Roseomonas sp. a novel Roseomonas species isolated from Sea whip Gorgonian.</title>
        <authorList>
            <person name="Li F."/>
            <person name="Pan X."/>
            <person name="Huang S."/>
            <person name="Li Z."/>
            <person name="Meng B."/>
        </authorList>
    </citation>
    <scope>NUCLEOTIDE SEQUENCE [LARGE SCALE GENOMIC DNA]</scope>
    <source>
        <strain evidence="4 5">M0104</strain>
    </source>
</reference>
<evidence type="ECO:0000256" key="1">
    <source>
        <dbReference type="ARBA" id="ARBA00022679"/>
    </source>
</evidence>
<dbReference type="PANTHER" id="PTHR43877">
    <property type="entry name" value="AMINOALKYLPHOSPHONATE N-ACETYLTRANSFERASE-RELATED-RELATED"/>
    <property type="match status" value="1"/>
</dbReference>
<dbReference type="InterPro" id="IPR050832">
    <property type="entry name" value="Bact_Acetyltransf"/>
</dbReference>
<organism evidence="4 5">
    <name type="scientific">Teichococcus coralli</name>
    <dbReference type="NCBI Taxonomy" id="2545983"/>
    <lineage>
        <taxon>Bacteria</taxon>
        <taxon>Pseudomonadati</taxon>
        <taxon>Pseudomonadota</taxon>
        <taxon>Alphaproteobacteria</taxon>
        <taxon>Acetobacterales</taxon>
        <taxon>Roseomonadaceae</taxon>
        <taxon>Roseomonas</taxon>
    </lineage>
</organism>
<dbReference type="Pfam" id="PF13508">
    <property type="entry name" value="Acetyltransf_7"/>
    <property type="match status" value="1"/>
</dbReference>
<dbReference type="SUPFAM" id="SSF55729">
    <property type="entry name" value="Acyl-CoA N-acyltransferases (Nat)"/>
    <property type="match status" value="1"/>
</dbReference>